<dbReference type="InterPro" id="IPR019921">
    <property type="entry name" value="Lucif-like_OxRdtase_Rv2161c"/>
</dbReference>
<evidence type="ECO:0000259" key="5">
    <source>
        <dbReference type="Pfam" id="PF00296"/>
    </source>
</evidence>
<feature type="domain" description="Luciferase-like" evidence="5">
    <location>
        <begin position="19"/>
        <end position="255"/>
    </location>
</feature>
<evidence type="ECO:0000313" key="7">
    <source>
        <dbReference type="Proteomes" id="UP001595923"/>
    </source>
</evidence>
<dbReference type="EMBL" id="JBHSFQ010000038">
    <property type="protein sequence ID" value="MFC4565454.1"/>
    <property type="molecule type" value="Genomic_DNA"/>
</dbReference>
<dbReference type="InterPro" id="IPR050172">
    <property type="entry name" value="SsuD_RutA_monooxygenase"/>
</dbReference>
<evidence type="ECO:0000256" key="1">
    <source>
        <dbReference type="ARBA" id="ARBA00022630"/>
    </source>
</evidence>
<organism evidence="6 7">
    <name type="scientific">Nocardiopsis mangrovi</name>
    <dbReference type="NCBI Taxonomy" id="1179818"/>
    <lineage>
        <taxon>Bacteria</taxon>
        <taxon>Bacillati</taxon>
        <taxon>Actinomycetota</taxon>
        <taxon>Actinomycetes</taxon>
        <taxon>Streptosporangiales</taxon>
        <taxon>Nocardiopsidaceae</taxon>
        <taxon>Nocardiopsis</taxon>
    </lineage>
</organism>
<evidence type="ECO:0000256" key="4">
    <source>
        <dbReference type="ARBA" id="ARBA00023033"/>
    </source>
</evidence>
<dbReference type="InterPro" id="IPR011251">
    <property type="entry name" value="Luciferase-like_dom"/>
</dbReference>
<dbReference type="Pfam" id="PF00296">
    <property type="entry name" value="Bac_luciferase"/>
    <property type="match status" value="1"/>
</dbReference>
<dbReference type="Proteomes" id="UP001595923">
    <property type="component" value="Unassembled WGS sequence"/>
</dbReference>
<comment type="caution">
    <text evidence="6">The sequence shown here is derived from an EMBL/GenBank/DDBJ whole genome shotgun (WGS) entry which is preliminary data.</text>
</comment>
<evidence type="ECO:0000313" key="6">
    <source>
        <dbReference type="EMBL" id="MFC4565454.1"/>
    </source>
</evidence>
<accession>A0ABV9E2Q2</accession>
<sequence>MSETAPVLDAVLPAESAALDPRLVVDLARRAEDLGYRSVWLPDHPLPPAGYGNGYGGALEPMVLLTAIAAATERIGVGTSVLILPLRDPFLLAKQAATLDRLAPGRLTLGVGAGWEAREFTALGADFADRGGRTDEALRLIRHLHTIGRGPFAGDRFGFDTGVFAPVPAAPVPIMVGGTSGPALRRAARHADVWQGFALDPAGFAERAAALREMAGRPIAAGTRTDLLPGGSAAAAAETARAFARAGADHVAVWFGPEEGYGDRMAALAREARAVR</sequence>
<dbReference type="PANTHER" id="PTHR42847:SF4">
    <property type="entry name" value="ALKANESULFONATE MONOOXYGENASE-RELATED"/>
    <property type="match status" value="1"/>
</dbReference>
<protein>
    <submittedName>
        <fullName evidence="6">TIGR03619 family F420-dependent LLM class oxidoreductase</fullName>
        <ecNumber evidence="6">1.-.-.-</ecNumber>
    </submittedName>
</protein>
<name>A0ABV9E2Q2_9ACTN</name>
<keyword evidence="2" id="KW-0288">FMN</keyword>
<keyword evidence="3 6" id="KW-0560">Oxidoreductase</keyword>
<keyword evidence="1" id="KW-0285">Flavoprotein</keyword>
<dbReference type="RefSeq" id="WP_378579426.1">
    <property type="nucleotide sequence ID" value="NZ_JBHSFQ010000038.1"/>
</dbReference>
<keyword evidence="7" id="KW-1185">Reference proteome</keyword>
<dbReference type="PANTHER" id="PTHR42847">
    <property type="entry name" value="ALKANESULFONATE MONOOXYGENASE"/>
    <property type="match status" value="1"/>
</dbReference>
<keyword evidence="4" id="KW-0503">Monooxygenase</keyword>
<dbReference type="GO" id="GO:0016491">
    <property type="term" value="F:oxidoreductase activity"/>
    <property type="evidence" value="ECO:0007669"/>
    <property type="project" value="UniProtKB-KW"/>
</dbReference>
<dbReference type="InterPro" id="IPR036661">
    <property type="entry name" value="Luciferase-like_sf"/>
</dbReference>
<proteinExistence type="predicted"/>
<dbReference type="EC" id="1.-.-.-" evidence="6"/>
<reference evidence="7" key="1">
    <citation type="journal article" date="2019" name="Int. J. Syst. Evol. Microbiol.">
        <title>The Global Catalogue of Microorganisms (GCM) 10K type strain sequencing project: providing services to taxonomists for standard genome sequencing and annotation.</title>
        <authorList>
            <consortium name="The Broad Institute Genomics Platform"/>
            <consortium name="The Broad Institute Genome Sequencing Center for Infectious Disease"/>
            <person name="Wu L."/>
            <person name="Ma J."/>
        </authorList>
    </citation>
    <scope>NUCLEOTIDE SEQUENCE [LARGE SCALE GENOMIC DNA]</scope>
    <source>
        <strain evidence="7">XZYJ18</strain>
    </source>
</reference>
<evidence type="ECO:0000256" key="2">
    <source>
        <dbReference type="ARBA" id="ARBA00022643"/>
    </source>
</evidence>
<gene>
    <name evidence="6" type="ORF">ACFO4E_26655</name>
</gene>
<dbReference type="Gene3D" id="3.20.20.30">
    <property type="entry name" value="Luciferase-like domain"/>
    <property type="match status" value="1"/>
</dbReference>
<evidence type="ECO:0000256" key="3">
    <source>
        <dbReference type="ARBA" id="ARBA00023002"/>
    </source>
</evidence>
<dbReference type="SUPFAM" id="SSF51679">
    <property type="entry name" value="Bacterial luciferase-like"/>
    <property type="match status" value="1"/>
</dbReference>
<dbReference type="NCBIfam" id="TIGR03619">
    <property type="entry name" value="F420_Rv2161c"/>
    <property type="match status" value="1"/>
</dbReference>